<keyword evidence="7" id="KW-0472">Membrane</keyword>
<evidence type="ECO:0000256" key="11">
    <source>
        <dbReference type="ARBA" id="ARBA00023316"/>
    </source>
</evidence>
<dbReference type="GO" id="GO:0008360">
    <property type="term" value="P:regulation of cell shape"/>
    <property type="evidence" value="ECO:0007669"/>
    <property type="project" value="UniProtKB-UniRule"/>
</dbReference>
<dbReference type="GO" id="GO:0071555">
    <property type="term" value="P:cell wall organization"/>
    <property type="evidence" value="ECO:0007669"/>
    <property type="project" value="UniProtKB-UniRule"/>
</dbReference>
<dbReference type="Gene3D" id="2.60.40.3710">
    <property type="match status" value="1"/>
</dbReference>
<evidence type="ECO:0000256" key="9">
    <source>
        <dbReference type="ARBA" id="ARBA00023288"/>
    </source>
</evidence>
<evidence type="ECO:0000256" key="1">
    <source>
        <dbReference type="ARBA" id="ARBA00004752"/>
    </source>
</evidence>
<evidence type="ECO:0000256" key="3">
    <source>
        <dbReference type="ARBA" id="ARBA00022679"/>
    </source>
</evidence>
<comment type="pathway">
    <text evidence="1 13">Cell wall biogenesis; peptidoglycan biosynthesis.</text>
</comment>
<dbReference type="InterPro" id="IPR050979">
    <property type="entry name" value="LD-transpeptidase"/>
</dbReference>
<keyword evidence="16" id="KW-1185">Reference proteome</keyword>
<dbReference type="Proteomes" id="UP000594681">
    <property type="component" value="Chromosome"/>
</dbReference>
<feature type="active site" description="Proton donor/acceptor" evidence="13">
    <location>
        <position position="352"/>
    </location>
</feature>
<evidence type="ECO:0000256" key="4">
    <source>
        <dbReference type="ARBA" id="ARBA00022729"/>
    </source>
</evidence>
<dbReference type="PROSITE" id="PS52029">
    <property type="entry name" value="LD_TPASE"/>
    <property type="match status" value="1"/>
</dbReference>
<evidence type="ECO:0000256" key="2">
    <source>
        <dbReference type="ARBA" id="ARBA00022475"/>
    </source>
</evidence>
<dbReference type="CDD" id="cd13432">
    <property type="entry name" value="LDT_IgD_like_2"/>
    <property type="match status" value="1"/>
</dbReference>
<keyword evidence="6 13" id="KW-0573">Peptidoglycan synthesis</keyword>
<reference evidence="15 16" key="1">
    <citation type="submission" date="2020-11" db="EMBL/GenBank/DDBJ databases">
        <title>Corynebacterium sp. ZJ-599.</title>
        <authorList>
            <person name="Zhou J."/>
        </authorList>
    </citation>
    <scope>NUCLEOTIDE SEQUENCE [LARGE SCALE GENOMIC DNA]</scope>
    <source>
        <strain evidence="15 16">ZJ-599</strain>
    </source>
</reference>
<evidence type="ECO:0000256" key="8">
    <source>
        <dbReference type="ARBA" id="ARBA00023139"/>
    </source>
</evidence>
<organism evidence="15 16">
    <name type="scientific">Corynebacterium lizhenjunii</name>
    <dbReference type="NCBI Taxonomy" id="2709394"/>
    <lineage>
        <taxon>Bacteria</taxon>
        <taxon>Bacillati</taxon>
        <taxon>Actinomycetota</taxon>
        <taxon>Actinomycetes</taxon>
        <taxon>Mycobacteriales</taxon>
        <taxon>Corynebacteriaceae</taxon>
        <taxon>Corynebacterium</taxon>
    </lineage>
</organism>
<evidence type="ECO:0000313" key="15">
    <source>
        <dbReference type="EMBL" id="QPK80398.1"/>
    </source>
</evidence>
<evidence type="ECO:0000256" key="12">
    <source>
        <dbReference type="ARBA" id="ARBA00060592"/>
    </source>
</evidence>
<dbReference type="Gene3D" id="2.60.40.3780">
    <property type="match status" value="1"/>
</dbReference>
<gene>
    <name evidence="15" type="ORF">G7Y31_09755</name>
</gene>
<sequence length="422" mass="45475">MARGRGAPVDKNLRQHHVTSPRPSFWTVRSHRTHLRAGVPLAALTVASFALASCGTPGGAVADDAPATASSAAPAPKLAPEVSVRDGASNVAVDVPVKVESRGEGLAKVSMVNEEGREVDAELSGDSRSWSTTEVLGYNRTYTLVAKDKNGQQRSVTFTTPTPAYTTGVALSPLPDSEVGIGQTIGFRFQSPVTDRKAVQDAITITTSPQVDGAFYWLNDYEVRWRPQYYWEPGTQVSVEANIYGLDMGGGLYGAQDNATNFTIGDRVIAVVDDSAKTMSVYRNKELLRVIPVSLGRDGSEFVTPNGRYIIGDKHEKLLMDSSSFGLGMDQGGYKTMVDYATQMSYSGIYVHAAPWSEWAQGSTNTSHGCINVTTEAAAWFQSVVKRGDIVHVQNTQGGTLPVWDGLGDWNLSWEEWSAGNA</sequence>
<dbReference type="Pfam" id="PF03734">
    <property type="entry name" value="YkuD"/>
    <property type="match status" value="1"/>
</dbReference>
<dbReference type="InterPro" id="IPR041280">
    <property type="entry name" value="Big_10"/>
</dbReference>
<comment type="pathway">
    <text evidence="12">Glycan biosynthesis.</text>
</comment>
<dbReference type="KEGG" id="cliz:G7Y31_09755"/>
<proteinExistence type="predicted"/>
<dbReference type="UniPathway" id="UPA00219"/>
<dbReference type="InterPro" id="IPR038063">
    <property type="entry name" value="Transpep_catalytic_dom"/>
</dbReference>
<keyword evidence="3" id="KW-0808">Transferase</keyword>
<dbReference type="GO" id="GO:0071972">
    <property type="term" value="F:peptidoglycan L,D-transpeptidase activity"/>
    <property type="evidence" value="ECO:0007669"/>
    <property type="project" value="TreeGrafter"/>
</dbReference>
<keyword evidence="2" id="KW-1003">Cell membrane</keyword>
<keyword evidence="5 13" id="KW-0133">Cell shape</keyword>
<dbReference type="PANTHER" id="PTHR30582">
    <property type="entry name" value="L,D-TRANSPEPTIDASE"/>
    <property type="match status" value="1"/>
</dbReference>
<protein>
    <submittedName>
        <fullName evidence="15">L,D-transpeptidase family protein</fullName>
    </submittedName>
</protein>
<evidence type="ECO:0000259" key="14">
    <source>
        <dbReference type="PROSITE" id="PS52029"/>
    </source>
</evidence>
<keyword evidence="9" id="KW-0449">Lipoprotein</keyword>
<accession>A0A7T0PAX7</accession>
<evidence type="ECO:0000256" key="13">
    <source>
        <dbReference type="PROSITE-ProRule" id="PRU01373"/>
    </source>
</evidence>
<keyword evidence="8" id="KW-0564">Palmitate</keyword>
<dbReference type="CDD" id="cd16913">
    <property type="entry name" value="YkuD_like"/>
    <property type="match status" value="1"/>
</dbReference>
<feature type="domain" description="L,D-TPase catalytic" evidence="14">
    <location>
        <begin position="268"/>
        <end position="394"/>
    </location>
</feature>
<dbReference type="PANTHER" id="PTHR30582:SF2">
    <property type="entry name" value="L,D-TRANSPEPTIDASE YCIB-RELATED"/>
    <property type="match status" value="1"/>
</dbReference>
<dbReference type="SUPFAM" id="SSF141523">
    <property type="entry name" value="L,D-transpeptidase catalytic domain-like"/>
    <property type="match status" value="1"/>
</dbReference>
<dbReference type="GO" id="GO:0016746">
    <property type="term" value="F:acyltransferase activity"/>
    <property type="evidence" value="ECO:0007669"/>
    <property type="project" value="UniProtKB-KW"/>
</dbReference>
<feature type="active site" description="Nucleophile" evidence="13">
    <location>
        <position position="370"/>
    </location>
</feature>
<keyword evidence="11 13" id="KW-0961">Cell wall biogenesis/degradation</keyword>
<dbReference type="Gene3D" id="2.40.440.10">
    <property type="entry name" value="L,D-transpeptidase catalytic domain-like"/>
    <property type="match status" value="1"/>
</dbReference>
<evidence type="ECO:0000256" key="7">
    <source>
        <dbReference type="ARBA" id="ARBA00023136"/>
    </source>
</evidence>
<dbReference type="GO" id="GO:0005576">
    <property type="term" value="C:extracellular region"/>
    <property type="evidence" value="ECO:0007669"/>
    <property type="project" value="TreeGrafter"/>
</dbReference>
<dbReference type="AlphaFoldDB" id="A0A7T0PAX7"/>
<keyword evidence="4" id="KW-0732">Signal</keyword>
<dbReference type="EMBL" id="CP064954">
    <property type="protein sequence ID" value="QPK80398.1"/>
    <property type="molecule type" value="Genomic_DNA"/>
</dbReference>
<dbReference type="Pfam" id="PF17964">
    <property type="entry name" value="Big_10"/>
    <property type="match status" value="1"/>
</dbReference>
<evidence type="ECO:0000256" key="6">
    <source>
        <dbReference type="ARBA" id="ARBA00022984"/>
    </source>
</evidence>
<evidence type="ECO:0000256" key="10">
    <source>
        <dbReference type="ARBA" id="ARBA00023315"/>
    </source>
</evidence>
<evidence type="ECO:0000256" key="5">
    <source>
        <dbReference type="ARBA" id="ARBA00022960"/>
    </source>
</evidence>
<dbReference type="InterPro" id="IPR005490">
    <property type="entry name" value="LD_TPept_cat_dom"/>
</dbReference>
<dbReference type="FunFam" id="2.40.440.10:FF:000005">
    <property type="entry name" value="L,D-transpeptidase 2"/>
    <property type="match status" value="1"/>
</dbReference>
<keyword evidence="10" id="KW-0012">Acyltransferase</keyword>
<evidence type="ECO:0000313" key="16">
    <source>
        <dbReference type="Proteomes" id="UP000594681"/>
    </source>
</evidence>
<name>A0A7T0PAX7_9CORY</name>
<dbReference type="GO" id="GO:0018104">
    <property type="term" value="P:peptidoglycan-protein cross-linking"/>
    <property type="evidence" value="ECO:0007669"/>
    <property type="project" value="TreeGrafter"/>
</dbReference>